<keyword evidence="3" id="KW-1185">Reference proteome</keyword>
<reference evidence="2 3" key="1">
    <citation type="submission" date="2019-03" db="EMBL/GenBank/DDBJ databases">
        <title>Genomic Encyclopedia of Archaeal and Bacterial Type Strains, Phase II (KMG-II): from individual species to whole genera.</title>
        <authorList>
            <person name="Goeker M."/>
        </authorList>
    </citation>
    <scope>NUCLEOTIDE SEQUENCE [LARGE SCALE GENOMIC DNA]</scope>
    <source>
        <strain evidence="2 3">DSM 28353</strain>
    </source>
</reference>
<dbReference type="InterPro" id="IPR044023">
    <property type="entry name" value="Ig_7"/>
</dbReference>
<dbReference type="EMBL" id="SNYV01000019">
    <property type="protein sequence ID" value="TDQ73391.1"/>
    <property type="molecule type" value="Genomic_DNA"/>
</dbReference>
<evidence type="ECO:0000259" key="1">
    <source>
        <dbReference type="Pfam" id="PF19081"/>
    </source>
</evidence>
<sequence length="426" mass="46128">MLVLLFCLTQVGYGQAPMKRIYATSQKTGGALLHFANSPNDAVDGKPYTYSTIGITLIGDVWQRLQFPTNLPAGTTVRIKIGTTGDILGLLGNILIQAYQNDTSIGNPISIGNLITLLAGEDQAEIVFIPTLSFNSIRIYSSGIKLGGGLKIYEAYYLAPSSPTPTDCDTPTDILYGSTGNIAGGLNAIESPYNAIDGNPITYTTMRANVSAVGNRTHLTALYNTTSHANDSVRIILQRPGALLDATILSNNFRIRSLLDNTDNGYLLLNPSLLSLRLLTPGSDIQVLTYPIASPFNRLEISLGGGLVNALSTLHVHEIQRIMAKPKVTALNIENNSLIVCEGETTTLLIENPESTHEYRWYTDLTESLPIHTGTQYILPQAIGTFTYYVSKSYKGCTEESDRTQLLITVISKPGSPHVTITNTNN</sequence>
<feature type="domain" description="Ig-like" evidence="1">
    <location>
        <begin position="332"/>
        <end position="410"/>
    </location>
</feature>
<dbReference type="Proteomes" id="UP000295292">
    <property type="component" value="Unassembled WGS sequence"/>
</dbReference>
<proteinExistence type="predicted"/>
<protein>
    <recommendedName>
        <fullName evidence="1">Ig-like domain-containing protein</fullName>
    </recommendedName>
</protein>
<evidence type="ECO:0000313" key="2">
    <source>
        <dbReference type="EMBL" id="TDQ73391.1"/>
    </source>
</evidence>
<name>A0A4R6W7K6_9SPHI</name>
<dbReference type="AlphaFoldDB" id="A0A4R6W7K6"/>
<organism evidence="2 3">
    <name type="scientific">Sphingobacterium yanglingense</name>
    <dbReference type="NCBI Taxonomy" id="1437280"/>
    <lineage>
        <taxon>Bacteria</taxon>
        <taxon>Pseudomonadati</taxon>
        <taxon>Bacteroidota</taxon>
        <taxon>Sphingobacteriia</taxon>
        <taxon>Sphingobacteriales</taxon>
        <taxon>Sphingobacteriaceae</taxon>
        <taxon>Sphingobacterium</taxon>
    </lineage>
</organism>
<dbReference type="Pfam" id="PF19081">
    <property type="entry name" value="Ig_7"/>
    <property type="match status" value="1"/>
</dbReference>
<gene>
    <name evidence="2" type="ORF">CLV99_4443</name>
</gene>
<evidence type="ECO:0000313" key="3">
    <source>
        <dbReference type="Proteomes" id="UP000295292"/>
    </source>
</evidence>
<comment type="caution">
    <text evidence="2">The sequence shown here is derived from an EMBL/GenBank/DDBJ whole genome shotgun (WGS) entry which is preliminary data.</text>
</comment>
<accession>A0A4R6W7K6</accession>